<feature type="transmembrane region" description="Helical" evidence="1">
    <location>
        <begin position="138"/>
        <end position="161"/>
    </location>
</feature>
<evidence type="ECO:0000256" key="1">
    <source>
        <dbReference type="SAM" id="Phobius"/>
    </source>
</evidence>
<dbReference type="Proteomes" id="UP000058446">
    <property type="component" value="Chromosome"/>
</dbReference>
<keyword evidence="1" id="KW-0812">Transmembrane</keyword>
<keyword evidence="1" id="KW-0472">Membrane</keyword>
<evidence type="ECO:0000313" key="2">
    <source>
        <dbReference type="EMBL" id="ALA68365.1"/>
    </source>
</evidence>
<dbReference type="KEGG" id="clw:CLAC_01120"/>
<protein>
    <recommendedName>
        <fullName evidence="4">DUF2975 domain-containing protein</fullName>
    </recommendedName>
</protein>
<dbReference type="AlphaFoldDB" id="A0A0K2H2T9"/>
<accession>A0A0K2H2T9</accession>
<sequence>MNASLLGGVLALVFIFLELRNPLFNQKFSSNLALLLPENIADGNGIPVEIMSGGALGLFIVAEAIKALSVAAIAVLIILVVRSYIRGEFFTLRSARRVTAISWLTLIYSVGLFIQHMGNNMVASELGLDVWFDRSESVLGGFLPFWYVLMMAISMLGVMLYRAARMQQDQEGLI</sequence>
<reference evidence="2 3" key="1">
    <citation type="submission" date="2013-10" db="EMBL/GenBank/DDBJ databases">
        <title>Complete genome sequence of Corynebacterium lactis DSM 45799(T), isolated from raw cow milk.</title>
        <authorList>
            <person name="Ruckert C."/>
            <person name="Albersmeier A."/>
            <person name="Lipski A."/>
            <person name="Kalinowski J."/>
        </authorList>
    </citation>
    <scope>NUCLEOTIDE SEQUENCE [LARGE SCALE GENOMIC DNA]</scope>
    <source>
        <strain evidence="2 3">RW2-5</strain>
    </source>
</reference>
<keyword evidence="1" id="KW-1133">Transmembrane helix</keyword>
<feature type="transmembrane region" description="Helical" evidence="1">
    <location>
        <begin position="55"/>
        <end position="80"/>
    </location>
</feature>
<evidence type="ECO:0008006" key="4">
    <source>
        <dbReference type="Google" id="ProtNLM"/>
    </source>
</evidence>
<organism evidence="2 3">
    <name type="scientific">Corynebacterium lactis RW2-5</name>
    <dbReference type="NCBI Taxonomy" id="1408189"/>
    <lineage>
        <taxon>Bacteria</taxon>
        <taxon>Bacillati</taxon>
        <taxon>Actinomycetota</taxon>
        <taxon>Actinomycetes</taxon>
        <taxon>Mycobacteriales</taxon>
        <taxon>Corynebacteriaceae</taxon>
        <taxon>Corynebacterium</taxon>
    </lineage>
</organism>
<gene>
    <name evidence="2" type="ORF">CLAC_01120</name>
</gene>
<keyword evidence="3" id="KW-1185">Reference proteome</keyword>
<dbReference type="PATRIC" id="fig|1408189.4.peg.223"/>
<name>A0A0K2H2T9_9CORY</name>
<feature type="transmembrane region" description="Helical" evidence="1">
    <location>
        <begin position="100"/>
        <end position="118"/>
    </location>
</feature>
<evidence type="ECO:0000313" key="3">
    <source>
        <dbReference type="Proteomes" id="UP000058446"/>
    </source>
</evidence>
<proteinExistence type="predicted"/>
<dbReference type="EMBL" id="CP006841">
    <property type="protein sequence ID" value="ALA68365.1"/>
    <property type="molecule type" value="Genomic_DNA"/>
</dbReference>